<comment type="subcellular location">
    <subcellularLocation>
        <location evidence="2">Membrane</location>
    </subcellularLocation>
</comment>
<keyword evidence="9" id="KW-0408">Iron</keyword>
<dbReference type="PANTHER" id="PTHR46206">
    <property type="entry name" value="CYTOCHROME P450"/>
    <property type="match status" value="1"/>
</dbReference>
<evidence type="ECO:0000256" key="3">
    <source>
        <dbReference type="ARBA" id="ARBA00010617"/>
    </source>
</evidence>
<evidence type="ECO:0000256" key="10">
    <source>
        <dbReference type="ARBA" id="ARBA00023033"/>
    </source>
</evidence>
<evidence type="ECO:0000313" key="13">
    <source>
        <dbReference type="Proteomes" id="UP000236546"/>
    </source>
</evidence>
<dbReference type="GO" id="GO:0016020">
    <property type="term" value="C:membrane"/>
    <property type="evidence" value="ECO:0007669"/>
    <property type="project" value="UniProtKB-SubCell"/>
</dbReference>
<dbReference type="PANTHER" id="PTHR46206:SF5">
    <property type="entry name" value="P450, PUTATIVE (EUROFUNG)-RELATED"/>
    <property type="match status" value="1"/>
</dbReference>
<evidence type="ECO:0000256" key="11">
    <source>
        <dbReference type="ARBA" id="ARBA00023136"/>
    </source>
</evidence>
<evidence type="ECO:0000256" key="5">
    <source>
        <dbReference type="ARBA" id="ARBA00022692"/>
    </source>
</evidence>
<name>A0A2K0T5C7_9HYPO</name>
<sequence>MELVEAPRQRLSLHAVAKEILQPKYTMHGFEWQDRRGVEGTGFVRALRSLLTSHLQDFQPDLERLVRDCLEMEFRNIRSDAQNAEFTAAALEFPQDVTFAAEFLSITPSFMRPLVASIATNRHRAAKTLYQHLVPIVEQRLAARDLQPHRVTPVR</sequence>
<dbReference type="Proteomes" id="UP000236546">
    <property type="component" value="Unassembled WGS sequence"/>
</dbReference>
<evidence type="ECO:0000256" key="4">
    <source>
        <dbReference type="ARBA" id="ARBA00022617"/>
    </source>
</evidence>
<keyword evidence="4" id="KW-0349">Heme</keyword>
<dbReference type="EMBL" id="MTYH01000060">
    <property type="protein sequence ID" value="PNP40742.1"/>
    <property type="molecule type" value="Genomic_DNA"/>
</dbReference>
<evidence type="ECO:0000256" key="1">
    <source>
        <dbReference type="ARBA" id="ARBA00001971"/>
    </source>
</evidence>
<dbReference type="OrthoDB" id="1844152at2759"/>
<evidence type="ECO:0000256" key="2">
    <source>
        <dbReference type="ARBA" id="ARBA00004370"/>
    </source>
</evidence>
<keyword evidence="11" id="KW-0472">Membrane</keyword>
<evidence type="ECO:0000313" key="12">
    <source>
        <dbReference type="EMBL" id="PNP40742.1"/>
    </source>
</evidence>
<dbReference type="GO" id="GO:0004497">
    <property type="term" value="F:monooxygenase activity"/>
    <property type="evidence" value="ECO:0007669"/>
    <property type="project" value="UniProtKB-KW"/>
</dbReference>
<reference evidence="12 13" key="1">
    <citation type="submission" date="2017-02" db="EMBL/GenBank/DDBJ databases">
        <title>Genomes of Trichoderma spp. with biocontrol activity.</title>
        <authorList>
            <person name="Gardiner D."/>
            <person name="Kazan K."/>
            <person name="Vos C."/>
            <person name="Harvey P."/>
        </authorList>
    </citation>
    <scope>NUCLEOTIDE SEQUENCE [LARGE SCALE GENOMIC DNA]</scope>
    <source>
        <strain evidence="12 13">A5MH</strain>
    </source>
</reference>
<comment type="similarity">
    <text evidence="3">Belongs to the cytochrome P450 family.</text>
</comment>
<evidence type="ECO:0000256" key="7">
    <source>
        <dbReference type="ARBA" id="ARBA00022989"/>
    </source>
</evidence>
<proteinExistence type="inferred from homology"/>
<dbReference type="AlphaFoldDB" id="A0A2K0T5C7"/>
<evidence type="ECO:0000256" key="9">
    <source>
        <dbReference type="ARBA" id="ARBA00023004"/>
    </source>
</evidence>
<organism evidence="12 13">
    <name type="scientific">Trichoderma gamsii</name>
    <dbReference type="NCBI Taxonomy" id="398673"/>
    <lineage>
        <taxon>Eukaryota</taxon>
        <taxon>Fungi</taxon>
        <taxon>Dikarya</taxon>
        <taxon>Ascomycota</taxon>
        <taxon>Pezizomycotina</taxon>
        <taxon>Sordariomycetes</taxon>
        <taxon>Hypocreomycetidae</taxon>
        <taxon>Hypocreales</taxon>
        <taxon>Hypocreaceae</taxon>
        <taxon>Trichoderma</taxon>
    </lineage>
</organism>
<accession>A0A2K0T5C7</accession>
<evidence type="ECO:0000256" key="6">
    <source>
        <dbReference type="ARBA" id="ARBA00022723"/>
    </source>
</evidence>
<keyword evidence="5" id="KW-0812">Transmembrane</keyword>
<keyword evidence="10" id="KW-0503">Monooxygenase</keyword>
<keyword evidence="8" id="KW-0560">Oxidoreductase</keyword>
<gene>
    <name evidence="12" type="ORF">TGAMA5MH_07182</name>
</gene>
<keyword evidence="7" id="KW-1133">Transmembrane helix</keyword>
<protein>
    <submittedName>
        <fullName evidence="12">Uncharacterized protein</fullName>
    </submittedName>
</protein>
<comment type="caution">
    <text evidence="12">The sequence shown here is derived from an EMBL/GenBank/DDBJ whole genome shotgun (WGS) entry which is preliminary data.</text>
</comment>
<dbReference type="GO" id="GO:0046872">
    <property type="term" value="F:metal ion binding"/>
    <property type="evidence" value="ECO:0007669"/>
    <property type="project" value="UniProtKB-KW"/>
</dbReference>
<evidence type="ECO:0000256" key="8">
    <source>
        <dbReference type="ARBA" id="ARBA00023002"/>
    </source>
</evidence>
<keyword evidence="6" id="KW-0479">Metal-binding</keyword>
<comment type="cofactor">
    <cofactor evidence="1">
        <name>heme</name>
        <dbReference type="ChEBI" id="CHEBI:30413"/>
    </cofactor>
</comment>